<protein>
    <submittedName>
        <fullName evidence="2">Uncharacterized protein</fullName>
    </submittedName>
</protein>
<sequence>MPDGKNLYNQPKPKRHRRKILRRILHLEERIDCIEQRLDELEFLPIDVAGEIISVADWRESDSLRH</sequence>
<gene>
    <name evidence="2" type="ORF">DSM106972_023930</name>
</gene>
<dbReference type="AlphaFoldDB" id="A0A3S1AQU5"/>
<evidence type="ECO:0000256" key="1">
    <source>
        <dbReference type="SAM" id="Coils"/>
    </source>
</evidence>
<evidence type="ECO:0000313" key="3">
    <source>
        <dbReference type="Proteomes" id="UP000271624"/>
    </source>
</evidence>
<feature type="coiled-coil region" evidence="1">
    <location>
        <begin position="17"/>
        <end position="44"/>
    </location>
</feature>
<proteinExistence type="predicted"/>
<dbReference type="EMBL" id="RSCL01000005">
    <property type="protein sequence ID" value="RUT07132.1"/>
    <property type="molecule type" value="Genomic_DNA"/>
</dbReference>
<reference evidence="2" key="2">
    <citation type="journal article" date="2019" name="Genome Biol. Evol.">
        <title>Day and night: Metabolic profiles and evolutionary relationships of six axenic non-marine cyanobacteria.</title>
        <authorList>
            <person name="Will S.E."/>
            <person name="Henke P."/>
            <person name="Boedeker C."/>
            <person name="Huang S."/>
            <person name="Brinkmann H."/>
            <person name="Rohde M."/>
            <person name="Jarek M."/>
            <person name="Friedl T."/>
            <person name="Seufert S."/>
            <person name="Schumacher M."/>
            <person name="Overmann J."/>
            <person name="Neumann-Schaal M."/>
            <person name="Petersen J."/>
        </authorList>
    </citation>
    <scope>NUCLEOTIDE SEQUENCE [LARGE SCALE GENOMIC DNA]</scope>
    <source>
        <strain evidence="2">PCC 7102</strain>
    </source>
</reference>
<accession>A0A3S1AQU5</accession>
<name>A0A3S1AQU5_9CYAN</name>
<comment type="caution">
    <text evidence="2">The sequence shown here is derived from an EMBL/GenBank/DDBJ whole genome shotgun (WGS) entry which is preliminary data.</text>
</comment>
<reference evidence="2" key="1">
    <citation type="submission" date="2018-12" db="EMBL/GenBank/DDBJ databases">
        <authorList>
            <person name="Will S."/>
            <person name="Neumann-Schaal M."/>
            <person name="Henke P."/>
        </authorList>
    </citation>
    <scope>NUCLEOTIDE SEQUENCE</scope>
    <source>
        <strain evidence="2">PCC 7102</strain>
    </source>
</reference>
<dbReference type="RefSeq" id="WP_127080974.1">
    <property type="nucleotide sequence ID" value="NZ_RSCL01000005.1"/>
</dbReference>
<keyword evidence="1" id="KW-0175">Coiled coil</keyword>
<keyword evidence="3" id="KW-1185">Reference proteome</keyword>
<dbReference type="Proteomes" id="UP000271624">
    <property type="component" value="Unassembled WGS sequence"/>
</dbReference>
<evidence type="ECO:0000313" key="2">
    <source>
        <dbReference type="EMBL" id="RUT07132.1"/>
    </source>
</evidence>
<organism evidence="2 3">
    <name type="scientific">Dulcicalothrix desertica PCC 7102</name>
    <dbReference type="NCBI Taxonomy" id="232991"/>
    <lineage>
        <taxon>Bacteria</taxon>
        <taxon>Bacillati</taxon>
        <taxon>Cyanobacteriota</taxon>
        <taxon>Cyanophyceae</taxon>
        <taxon>Nostocales</taxon>
        <taxon>Calotrichaceae</taxon>
        <taxon>Dulcicalothrix</taxon>
    </lineage>
</organism>